<name>E6UE02_RUMA7</name>
<protein>
    <submittedName>
        <fullName evidence="2">Uncharacterized protein</fullName>
    </submittedName>
</protein>
<proteinExistence type="predicted"/>
<accession>E6UE02</accession>
<feature type="region of interest" description="Disordered" evidence="1">
    <location>
        <begin position="27"/>
        <end position="58"/>
    </location>
</feature>
<dbReference type="PROSITE" id="PS51257">
    <property type="entry name" value="PROKAR_LIPOPROTEIN"/>
    <property type="match status" value="1"/>
</dbReference>
<organism evidence="2 3">
    <name type="scientific">Ruminococcus albus (strain ATCC 27210 / DSM 20455 / JCM 14654 / NCDO 2250 / 7)</name>
    <dbReference type="NCBI Taxonomy" id="697329"/>
    <lineage>
        <taxon>Bacteria</taxon>
        <taxon>Bacillati</taxon>
        <taxon>Bacillota</taxon>
        <taxon>Clostridia</taxon>
        <taxon>Eubacteriales</taxon>
        <taxon>Oscillospiraceae</taxon>
        <taxon>Ruminococcus</taxon>
    </lineage>
</organism>
<dbReference type="AlphaFoldDB" id="E6UE02"/>
<evidence type="ECO:0000313" key="3">
    <source>
        <dbReference type="Proteomes" id="UP000006919"/>
    </source>
</evidence>
<sequence>MDLKRISIFGMLAVMMCFSLGSCGDKKVGEGKTKISTSVTDKKSNKTDINAPDEPDPEALGKSLEFIEDSVDYSGQLKQINEQTDAFLNAVKAGDINAICDLLEPSSAYYKFFDRHRESAQLSKIMQTVFADMVWTHWAETDMNNKNWLQSAYSEHGVYTRSYVCAGIKEMLFYDEYFLLNFGKGDSVNAKFRIESEADSYEWIEKTLAMMPLLKNNWSIKCTLPDSNGKVLFNIDEDFIFDYTMLMSLDEVKDENMAQTYANNLADARGTIEDENATFDNSPELRENLAQMIKEKRFEDAWKSLKDLDDDGFFKDKKLYSDLDKDGRKRVKDYIAKHTYSVVCDHSTQVYDASRRRHIFTQIYYEAIPDDNEAEIADWLSENHIMEGGEAVFFDITNDNRLATALGGYFDIISKLG</sequence>
<reference evidence="2 3" key="1">
    <citation type="journal article" date="2011" name="J. Bacteriol.">
        <title>Complete genome of the cellulolytic ruminal bacterium Ruminococcus albus 7.</title>
        <authorList>
            <person name="Suen G."/>
            <person name="Stevenson D.M."/>
            <person name="Bruce D.C."/>
            <person name="Chertkov O."/>
            <person name="Copeland A."/>
            <person name="Cheng J.F."/>
            <person name="Detter C."/>
            <person name="Detter J.C."/>
            <person name="Goodwin L.A."/>
            <person name="Han C.S."/>
            <person name="Hauser L.J."/>
            <person name="Ivanova N.N."/>
            <person name="Kyrpides N.C."/>
            <person name="Land M.L."/>
            <person name="Lapidus A."/>
            <person name="Lucas S."/>
            <person name="Ovchinnikova G."/>
            <person name="Pitluck S."/>
            <person name="Tapia R."/>
            <person name="Woyke T."/>
            <person name="Boyum J."/>
            <person name="Mead D."/>
            <person name="Weimer P.J."/>
        </authorList>
    </citation>
    <scope>NUCLEOTIDE SEQUENCE [LARGE SCALE GENOMIC DNA]</scope>
    <source>
        <strain evidence="3">ATCC 27210 / DSM 20455 / JCM 14654 / NCDO 2250 / 7</strain>
    </source>
</reference>
<dbReference type="STRING" id="697329.Rumal_1273"/>
<gene>
    <name evidence="2" type="ordered locus">Rumal_1273</name>
</gene>
<dbReference type="HOGENOM" id="CLU_658698_0_0_9"/>
<evidence type="ECO:0000256" key="1">
    <source>
        <dbReference type="SAM" id="MobiDB-lite"/>
    </source>
</evidence>
<evidence type="ECO:0000313" key="2">
    <source>
        <dbReference type="EMBL" id="ADU21789.1"/>
    </source>
</evidence>
<dbReference type="KEGG" id="ral:Rumal_1273"/>
<dbReference type="RefSeq" id="WP_013497959.1">
    <property type="nucleotide sequence ID" value="NC_014833.1"/>
</dbReference>
<dbReference type="EMBL" id="CP002403">
    <property type="protein sequence ID" value="ADU21789.1"/>
    <property type="molecule type" value="Genomic_DNA"/>
</dbReference>
<dbReference type="Proteomes" id="UP000006919">
    <property type="component" value="Chromosome"/>
</dbReference>
<dbReference type="OrthoDB" id="1815919at2"/>